<dbReference type="Pfam" id="PF08031">
    <property type="entry name" value="BBE"/>
    <property type="match status" value="1"/>
</dbReference>
<dbReference type="AlphaFoldDB" id="U6A1G7"/>
<organism evidence="8">
    <name type="scientific">Streptomyces sp. CNH287</name>
    <dbReference type="NCBI Taxonomy" id="1288082"/>
    <lineage>
        <taxon>Bacteria</taxon>
        <taxon>Bacillati</taxon>
        <taxon>Actinomycetota</taxon>
        <taxon>Actinomycetes</taxon>
        <taxon>Kitasatosporales</taxon>
        <taxon>Streptomycetaceae</taxon>
        <taxon>Streptomyces</taxon>
    </lineage>
</organism>
<feature type="compositionally biased region" description="Basic and acidic residues" evidence="6">
    <location>
        <begin position="1"/>
        <end position="12"/>
    </location>
</feature>
<keyword evidence="5" id="KW-0560">Oxidoreductase</keyword>
<dbReference type="PROSITE" id="PS51387">
    <property type="entry name" value="FAD_PCMH"/>
    <property type="match status" value="1"/>
</dbReference>
<name>U6A1G7_9ACTN</name>
<evidence type="ECO:0000256" key="2">
    <source>
        <dbReference type="ARBA" id="ARBA00005466"/>
    </source>
</evidence>
<dbReference type="GO" id="GO:0071949">
    <property type="term" value="F:FAD binding"/>
    <property type="evidence" value="ECO:0007669"/>
    <property type="project" value="InterPro"/>
</dbReference>
<evidence type="ECO:0000256" key="5">
    <source>
        <dbReference type="ARBA" id="ARBA00023002"/>
    </source>
</evidence>
<keyword evidence="4" id="KW-0274">FAD</keyword>
<dbReference type="EMBL" id="KF585133">
    <property type="protein sequence ID" value="AHA12081.1"/>
    <property type="molecule type" value="Genomic_DNA"/>
</dbReference>
<dbReference type="InterPro" id="IPR050416">
    <property type="entry name" value="FAD-linked_Oxidoreductase"/>
</dbReference>
<sequence>MTADPSSERSDMNEADEVNEVDELSETGQTSGTKGKRPFTGRVIGPADGEFDEARRVWNECFAARPKEIVYCADTRDVVRALREVRQRGGPFRVRSGGHSMSGLSVLDDGTVLDVSGLDDIQVSEDASTVTVGSGAHLGDIFRALWARGVTVPAGFCPEIGIAGHVLGGGAGILVRSRGFLSDHLVALEMVDSEGRIVVADHDSHHELLWASRGGGGGNFGIATSFTLRTQPIGDVTLFTIAWDWDRGAEAIKAWQEWLATADGRINTLFIAYPQDQDMFAALGCFEGDAAELEPLIAPLVHAVEPTEKVAETMPWIEALSFVETMQGEAMKATSVRAKGNLSFVTEPLGDRAVEEIKKALAQAPSHRAEVVLYGLGGAVAAKGRRETAFVHRDAPVALNYHTDWDDEAEDDLNFAWIQNLRASVAAHTEGRGSYVNTIDLTVEHWLWDYYEENLPRLMAVKKRYDPEDVFRHPQSIPVSLTEAEAAELGIPPHIAEELRAARQLR</sequence>
<dbReference type="InterPro" id="IPR036318">
    <property type="entry name" value="FAD-bd_PCMH-like_sf"/>
</dbReference>
<dbReference type="InterPro" id="IPR016169">
    <property type="entry name" value="FAD-bd_PCMH_sub2"/>
</dbReference>
<dbReference type="Pfam" id="PF01565">
    <property type="entry name" value="FAD_binding_4"/>
    <property type="match status" value="1"/>
</dbReference>
<protein>
    <submittedName>
        <fullName evidence="8">Flavin-dependent oxidase</fullName>
    </submittedName>
</protein>
<evidence type="ECO:0000256" key="3">
    <source>
        <dbReference type="ARBA" id="ARBA00022630"/>
    </source>
</evidence>
<dbReference type="PANTHER" id="PTHR42973:SF39">
    <property type="entry name" value="FAD-BINDING PCMH-TYPE DOMAIN-CONTAINING PROTEIN"/>
    <property type="match status" value="1"/>
</dbReference>
<accession>U6A1G7</accession>
<evidence type="ECO:0000256" key="1">
    <source>
        <dbReference type="ARBA" id="ARBA00001974"/>
    </source>
</evidence>
<dbReference type="InterPro" id="IPR006094">
    <property type="entry name" value="Oxid_FAD_bind_N"/>
</dbReference>
<feature type="compositionally biased region" description="Acidic residues" evidence="6">
    <location>
        <begin position="13"/>
        <end position="25"/>
    </location>
</feature>
<dbReference type="Gene3D" id="3.30.465.10">
    <property type="match status" value="1"/>
</dbReference>
<evidence type="ECO:0000313" key="8">
    <source>
        <dbReference type="EMBL" id="AHA12081.1"/>
    </source>
</evidence>
<dbReference type="PANTHER" id="PTHR42973">
    <property type="entry name" value="BINDING OXIDOREDUCTASE, PUTATIVE (AFU_ORTHOLOGUE AFUA_1G17690)-RELATED"/>
    <property type="match status" value="1"/>
</dbReference>
<dbReference type="InterPro" id="IPR016166">
    <property type="entry name" value="FAD-bd_PCMH"/>
</dbReference>
<comment type="similarity">
    <text evidence="2">Belongs to the oxygen-dependent FAD-linked oxidoreductase family.</text>
</comment>
<dbReference type="InterPro" id="IPR012951">
    <property type="entry name" value="BBE"/>
</dbReference>
<gene>
    <name evidence="8" type="primary">clz9</name>
</gene>
<dbReference type="SUPFAM" id="SSF56176">
    <property type="entry name" value="FAD-binding/transporter-associated domain-like"/>
    <property type="match status" value="1"/>
</dbReference>
<feature type="domain" description="FAD-binding PCMH-type" evidence="7">
    <location>
        <begin position="62"/>
        <end position="233"/>
    </location>
</feature>
<comment type="cofactor">
    <cofactor evidence="1">
        <name>FAD</name>
        <dbReference type="ChEBI" id="CHEBI:57692"/>
    </cofactor>
</comment>
<evidence type="ECO:0000256" key="6">
    <source>
        <dbReference type="SAM" id="MobiDB-lite"/>
    </source>
</evidence>
<feature type="region of interest" description="Disordered" evidence="6">
    <location>
        <begin position="1"/>
        <end position="46"/>
    </location>
</feature>
<evidence type="ECO:0000259" key="7">
    <source>
        <dbReference type="PROSITE" id="PS51387"/>
    </source>
</evidence>
<dbReference type="GO" id="GO:0016491">
    <property type="term" value="F:oxidoreductase activity"/>
    <property type="evidence" value="ECO:0007669"/>
    <property type="project" value="UniProtKB-KW"/>
</dbReference>
<keyword evidence="3" id="KW-0285">Flavoprotein</keyword>
<proteinExistence type="inferred from homology"/>
<dbReference type="Gene3D" id="3.40.462.20">
    <property type="match status" value="1"/>
</dbReference>
<reference evidence="8" key="2">
    <citation type="submission" date="2013-08" db="EMBL/GenBank/DDBJ databases">
        <authorList>
            <person name="Moraes Mantovani S."/>
            <person name="Moore B.S."/>
        </authorList>
    </citation>
    <scope>NUCLEOTIDE SEQUENCE</scope>
    <source>
        <strain evidence="8">CNH-287</strain>
    </source>
</reference>
<dbReference type="Gene3D" id="3.30.43.10">
    <property type="entry name" value="Uridine Diphospho-n-acetylenolpyruvylglucosamine Reductase, domain 2"/>
    <property type="match status" value="1"/>
</dbReference>
<dbReference type="InterPro" id="IPR016167">
    <property type="entry name" value="FAD-bd_PCMH_sub1"/>
</dbReference>
<reference evidence="8" key="1">
    <citation type="journal article" date="2013" name="J. Am. Chem. Soc.">
        <title>Flavin-linked oxidase catalyzes pyrrolizine formation of dichloropyrrole-containing polyketide extender unit in chlorizidine a.</title>
        <authorList>
            <person name="Mantovani S.M."/>
            <person name="Moore B.S."/>
        </authorList>
    </citation>
    <scope>NUCLEOTIDE SEQUENCE</scope>
    <source>
        <strain evidence="8">CNH-287</strain>
    </source>
</reference>
<evidence type="ECO:0000256" key="4">
    <source>
        <dbReference type="ARBA" id="ARBA00022827"/>
    </source>
</evidence>